<organism evidence="1 2">
    <name type="scientific">Panagrolaimus sp. ES5</name>
    <dbReference type="NCBI Taxonomy" id="591445"/>
    <lineage>
        <taxon>Eukaryota</taxon>
        <taxon>Metazoa</taxon>
        <taxon>Ecdysozoa</taxon>
        <taxon>Nematoda</taxon>
        <taxon>Chromadorea</taxon>
        <taxon>Rhabditida</taxon>
        <taxon>Tylenchina</taxon>
        <taxon>Panagrolaimomorpha</taxon>
        <taxon>Panagrolaimoidea</taxon>
        <taxon>Panagrolaimidae</taxon>
        <taxon>Panagrolaimus</taxon>
    </lineage>
</organism>
<reference evidence="2" key="1">
    <citation type="submission" date="2022-11" db="UniProtKB">
        <authorList>
            <consortium name="WormBaseParasite"/>
        </authorList>
    </citation>
    <scope>IDENTIFICATION</scope>
</reference>
<protein>
    <submittedName>
        <fullName evidence="2">Sulfatase N-terminal domain-containing protein</fullName>
    </submittedName>
</protein>
<accession>A0AC34GRM7</accession>
<dbReference type="Proteomes" id="UP000887579">
    <property type="component" value="Unplaced"/>
</dbReference>
<proteinExistence type="predicted"/>
<evidence type="ECO:0000313" key="1">
    <source>
        <dbReference type="Proteomes" id="UP000887579"/>
    </source>
</evidence>
<dbReference type="WBParaSite" id="ES5_v2.g7237.t1">
    <property type="protein sequence ID" value="ES5_v2.g7237.t1"/>
    <property type="gene ID" value="ES5_v2.g7237"/>
</dbReference>
<name>A0AC34GRM7_9BILA</name>
<evidence type="ECO:0000313" key="2">
    <source>
        <dbReference type="WBParaSite" id="ES5_v2.g7237.t1"/>
    </source>
</evidence>
<sequence>MADIQGYKRINLIFFQNGPSPRGGSNLSHYCPLAIIPKKNDQTTKVLSSKNDDTPLYNVHILVLDAVSRSQGIRFIPNTIKYLEEKMNAIHFPFFNKVAWNSWPNGDAFLVGHARPRDNIPPSIMKNLCDNQTFSKHYIGNILQKMGYLNLFNEDVYTIFEYTNVTATHKLAPLGAELKMTAKYAETKFYGDHCISGLDYNIEIFQKFIDAYGISKPKFSLNWNSQTSHDQFNWFYVADEILLKFLEKNQKELDNSYFIIMGDHGPNVGEHRFHETVAREERNPMLYFSLPKSLRNTSKQAKLLKANSKKLITHYDLYATFIDVAESLGADIPSDITFHGQSLFTSIPDGRDCRQLGISPMYCNCRYKRAPLTSKDELYQKIIEAIFKKVNETMAPHTDKCKFPLYSPKFQPIMQQIFYPGTTKNLKIFRVIFETQPDDARWETAVYVKFFHNSTVEIQNFRSVGNRLNPFGLRCSVELREICFCKDS</sequence>